<dbReference type="GO" id="GO:0016020">
    <property type="term" value="C:membrane"/>
    <property type="evidence" value="ECO:0007669"/>
    <property type="project" value="UniProtKB-SubCell"/>
</dbReference>
<keyword evidence="3" id="KW-0813">Transport</keyword>
<dbReference type="FunFam" id="3.40.50.300:FF:000997">
    <property type="entry name" value="Multidrug resistance-associated protein 1"/>
    <property type="match status" value="1"/>
</dbReference>
<dbReference type="FunFam" id="1.20.1560.10:FF:000010">
    <property type="entry name" value="Multidrug resistance-associated ABC transporter"/>
    <property type="match status" value="1"/>
</dbReference>
<dbReference type="CDD" id="cd03244">
    <property type="entry name" value="ABCC_MRP_domain2"/>
    <property type="match status" value="1"/>
</dbReference>
<dbReference type="OrthoDB" id="6500128at2759"/>
<feature type="region of interest" description="Disordered" evidence="10">
    <location>
        <begin position="475"/>
        <end position="557"/>
    </location>
</feature>
<dbReference type="GO" id="GO:0005524">
    <property type="term" value="F:ATP binding"/>
    <property type="evidence" value="ECO:0007669"/>
    <property type="project" value="UniProtKB-KW"/>
</dbReference>
<evidence type="ECO:0000313" key="14">
    <source>
        <dbReference type="EMBL" id="KZW01098.1"/>
    </source>
</evidence>
<reference evidence="14 15" key="1">
    <citation type="journal article" date="2016" name="Mol. Biol. Evol.">
        <title>Comparative Genomics of Early-Diverging Mushroom-Forming Fungi Provides Insights into the Origins of Lignocellulose Decay Capabilities.</title>
        <authorList>
            <person name="Nagy L.G."/>
            <person name="Riley R."/>
            <person name="Tritt A."/>
            <person name="Adam C."/>
            <person name="Daum C."/>
            <person name="Floudas D."/>
            <person name="Sun H."/>
            <person name="Yadav J.S."/>
            <person name="Pangilinan J."/>
            <person name="Larsson K.H."/>
            <person name="Matsuura K."/>
            <person name="Barry K."/>
            <person name="Labutti K."/>
            <person name="Kuo R."/>
            <person name="Ohm R.A."/>
            <person name="Bhattacharya S.S."/>
            <person name="Shirouzu T."/>
            <person name="Yoshinaga Y."/>
            <person name="Martin F.M."/>
            <person name="Grigoriev I.V."/>
            <person name="Hibbett D.S."/>
        </authorList>
    </citation>
    <scope>NUCLEOTIDE SEQUENCE [LARGE SCALE GENOMIC DNA]</scope>
    <source>
        <strain evidence="14 15">HHB12029</strain>
    </source>
</reference>
<evidence type="ECO:0000256" key="1">
    <source>
        <dbReference type="ARBA" id="ARBA00004141"/>
    </source>
</evidence>
<keyword evidence="4 11" id="KW-0812">Transmembrane</keyword>
<dbReference type="Pfam" id="PF00664">
    <property type="entry name" value="ABC_membrane"/>
    <property type="match status" value="2"/>
</dbReference>
<feature type="transmembrane region" description="Helical" evidence="11">
    <location>
        <begin position="292"/>
        <end position="315"/>
    </location>
</feature>
<dbReference type="SUPFAM" id="SSF90123">
    <property type="entry name" value="ABC transporter transmembrane region"/>
    <property type="match status" value="2"/>
</dbReference>
<feature type="region of interest" description="Disordered" evidence="10">
    <location>
        <begin position="1395"/>
        <end position="1414"/>
    </location>
</feature>
<dbReference type="PANTHER" id="PTHR24223">
    <property type="entry name" value="ATP-BINDING CASSETTE SUB-FAMILY C"/>
    <property type="match status" value="1"/>
</dbReference>
<dbReference type="Gene3D" id="1.20.1560.10">
    <property type="entry name" value="ABC transporter type 1, transmembrane domain"/>
    <property type="match status" value="2"/>
</dbReference>
<dbReference type="GO" id="GO:0140359">
    <property type="term" value="F:ABC-type transporter activity"/>
    <property type="evidence" value="ECO:0007669"/>
    <property type="project" value="InterPro"/>
</dbReference>
<dbReference type="Gene3D" id="3.40.50.300">
    <property type="entry name" value="P-loop containing nucleotide triphosphate hydrolases"/>
    <property type="match status" value="2"/>
</dbReference>
<feature type="transmembrane region" description="Helical" evidence="11">
    <location>
        <begin position="369"/>
        <end position="393"/>
    </location>
</feature>
<feature type="transmembrane region" description="Helical" evidence="11">
    <location>
        <begin position="817"/>
        <end position="837"/>
    </location>
</feature>
<evidence type="ECO:0000256" key="7">
    <source>
        <dbReference type="ARBA" id="ARBA00022989"/>
    </source>
</evidence>
<dbReference type="PROSITE" id="PS50929">
    <property type="entry name" value="ABC_TM1F"/>
    <property type="match status" value="2"/>
</dbReference>
<evidence type="ECO:0000256" key="5">
    <source>
        <dbReference type="ARBA" id="ARBA00022741"/>
    </source>
</evidence>
<keyword evidence="7 11" id="KW-1133">Transmembrane helix</keyword>
<dbReference type="PROSITE" id="PS50893">
    <property type="entry name" value="ABC_TRANSPORTER_2"/>
    <property type="match status" value="2"/>
</dbReference>
<feature type="compositionally biased region" description="Low complexity" evidence="10">
    <location>
        <begin position="85"/>
        <end position="99"/>
    </location>
</feature>
<dbReference type="EMBL" id="KV425896">
    <property type="protein sequence ID" value="KZW01098.1"/>
    <property type="molecule type" value="Genomic_DNA"/>
</dbReference>
<comment type="subcellular location">
    <subcellularLocation>
        <location evidence="1">Membrane</location>
        <topology evidence="1">Multi-pass membrane protein</topology>
    </subcellularLocation>
</comment>
<dbReference type="Pfam" id="PF00005">
    <property type="entry name" value="ABC_tran"/>
    <property type="match status" value="2"/>
</dbReference>
<dbReference type="SMART" id="SM00382">
    <property type="entry name" value="AAA"/>
    <property type="match status" value="2"/>
</dbReference>
<keyword evidence="15" id="KW-1185">Reference proteome</keyword>
<keyword evidence="5" id="KW-0547">Nucleotide-binding</keyword>
<dbReference type="InterPro" id="IPR003439">
    <property type="entry name" value="ABC_transporter-like_ATP-bd"/>
</dbReference>
<dbReference type="STRING" id="1314781.A0A165NR25"/>
<dbReference type="FunFam" id="1.20.1560.10:FF:000006">
    <property type="entry name" value="ATP-binding cassette, sub-family C (CFTR/MRP), member 9"/>
    <property type="match status" value="1"/>
</dbReference>
<keyword evidence="8 11" id="KW-0472">Membrane</keyword>
<feature type="compositionally biased region" description="Basic and acidic residues" evidence="10">
    <location>
        <begin position="530"/>
        <end position="557"/>
    </location>
</feature>
<dbReference type="InterPro" id="IPR027417">
    <property type="entry name" value="P-loop_NTPase"/>
</dbReference>
<feature type="domain" description="ABC transmembrane type-1" evidence="13">
    <location>
        <begin position="829"/>
        <end position="1105"/>
    </location>
</feature>
<evidence type="ECO:0000313" key="15">
    <source>
        <dbReference type="Proteomes" id="UP000077266"/>
    </source>
</evidence>
<evidence type="ECO:0000256" key="8">
    <source>
        <dbReference type="ARBA" id="ARBA00023136"/>
    </source>
</evidence>
<dbReference type="InParanoid" id="A0A165NR25"/>
<sequence>MGLWQKLYHPPPKPPGFAEGKILPEPTASVFKRVSLGWITPLLFVGFSRPLQKNDLWELDETRRVTHIADTVFASYESRKPAGYTSTPSDTASSPSPNTSSPPPNTTTKSKKPLTPEETLAKSNESALLSALHSYFFRQFWFAGFLKVLADALTVTSPLVTNALLKFLAEAYAHAKAPEVFPDAPKVGRGFGLAVGLAGMQLVAAVCENHFQQRIMGTGMLVRSAVSAMIFRKSLRLSGKARITHSKGHITTMMSEDAPRFESAVYTLHQIWIAPIQLIVGIALLINTLKVSALVGLAVVVVSFPLQGFLLVIMFKTLRMNIATVDERVKILQEVLVGIRSVKMYAWEAYFSGLITKLRERELKLFKRFSLILSLLIAVTYLTPIGSSTLSFITYSLLKHSLDPATIFSALQLFGIIRMPLLMLPIATSSATQALLALNRVAKYLAAEEAPPPFEVTHDAGEGVVLDGAGFSWEKEEKVETPAAPSDAKEKKKAEKETKTEKKRAKAKDKAGLPPLEKDGSAGQDDGTVDLEKGPADPDQDEKQAAQTEDKDKEPFKLVDINMHVPRGALVALVGRVGSGKSSVLQALAGEMRQTGGEVTLGGSLAYVSQSPWIVNATLRENIIFGEPVDESRYQMVIRACQLQADLEMLQYGDQTEIGEKGINLSGGQKARVCLARAAYARSDIVLLDDPLSAVDAHVGRALVSECLLARDGPMAGRTKLLATHALHVLPHVDAIYVFEAGHVAEQGTYDELIARGGAFAKLVEEFGTTQGEDVKEKTKVAKTDEKTDVAAGESEALMQEEDRVVGQVQWRTYTRYFQAAGGVAWMPWLLFCLIMDQASQVGSNLFLGWWTGREIRGFGDGQYIAVYASLGAAQGLFALVTSFSFALAAIAASRALFGAALERVLRSPVSFFDTTPMGRIVSRLTKDVNTLDQGLAFIFYTLFTSSFGVFGTMGLVFYNFPYLGILFVPLGILYTFFFLFYRRNSVEVKRLDSILRSTLYSSYIEALSGIATIHATRQEGRFMTRTEDAIDQQNRAAYMTISIARWLNLRLNVFSSSLILGIGLFAVGERENVNPANVGVVLTYSLTVMGTLAELVSQFATMEQNLNAVERMIAFSELPKEGDAGGKEQPPAQWPSRGEIKFKNVVMAYREGLPDVLRDVSFELSAGEKVGVVGRTGAGKTSLVQVLLRMFEVKSGSIEVDSVDIRKLDLESFRSRLAVIPQDSLFLGTLRDTIDPLKLRTDAELLGILQKAHLLPSAGKSDPTAEAKFTLDASMGHEGVSLSAGEKQQLALCRVLVKQSKIIILDEATSSVDVETDSKLQQTIRTELADSTLLCIAHRLNTIVAYDRVLVMDQGHAAELDTPLALFDNEKSIFRSLCDQASLTRDDIVRMRKDAAVQSSGPPSQTTTILSSS</sequence>
<protein>
    <submittedName>
        <fullName evidence="14">Cadmium ion transporter</fullName>
    </submittedName>
</protein>
<dbReference type="InterPro" id="IPR011527">
    <property type="entry name" value="ABC1_TM_dom"/>
</dbReference>
<dbReference type="PANTHER" id="PTHR24223:SF456">
    <property type="entry name" value="MULTIDRUG RESISTANCE-ASSOCIATED PROTEIN LETHAL(2)03659"/>
    <property type="match status" value="1"/>
</dbReference>
<evidence type="ECO:0000256" key="4">
    <source>
        <dbReference type="ARBA" id="ARBA00022692"/>
    </source>
</evidence>
<feature type="compositionally biased region" description="Polar residues" evidence="10">
    <location>
        <begin position="1398"/>
        <end position="1414"/>
    </location>
</feature>
<feature type="transmembrane region" description="Helical" evidence="11">
    <location>
        <begin position="963"/>
        <end position="982"/>
    </location>
</feature>
<evidence type="ECO:0000256" key="2">
    <source>
        <dbReference type="ARBA" id="ARBA00009726"/>
    </source>
</evidence>
<dbReference type="PROSITE" id="PS00211">
    <property type="entry name" value="ABC_TRANSPORTER_1"/>
    <property type="match status" value="1"/>
</dbReference>
<comment type="similarity">
    <text evidence="2">Belongs to the ABC transporter superfamily. ABCC family. Conjugate transporter (TC 3.A.1.208) subfamily.</text>
</comment>
<dbReference type="GO" id="GO:0016887">
    <property type="term" value="F:ATP hydrolysis activity"/>
    <property type="evidence" value="ECO:0007669"/>
    <property type="project" value="InterPro"/>
</dbReference>
<dbReference type="FunFam" id="3.40.50.300:FF:000630">
    <property type="entry name" value="ATP-binding cassette (ABC) transporter, putative"/>
    <property type="match status" value="1"/>
</dbReference>
<evidence type="ECO:0000259" key="12">
    <source>
        <dbReference type="PROSITE" id="PS50893"/>
    </source>
</evidence>
<feature type="domain" description="ABC transporter" evidence="12">
    <location>
        <begin position="1141"/>
        <end position="1380"/>
    </location>
</feature>
<dbReference type="InterPro" id="IPR017871">
    <property type="entry name" value="ABC_transporter-like_CS"/>
</dbReference>
<name>A0A165NR25_EXIGL</name>
<feature type="region of interest" description="Disordered" evidence="10">
    <location>
        <begin position="80"/>
        <end position="116"/>
    </location>
</feature>
<evidence type="ECO:0000256" key="10">
    <source>
        <dbReference type="SAM" id="MobiDB-lite"/>
    </source>
</evidence>
<evidence type="ECO:0000256" key="11">
    <source>
        <dbReference type="SAM" id="Phobius"/>
    </source>
</evidence>
<dbReference type="InterPro" id="IPR036640">
    <property type="entry name" value="ABC1_TM_sf"/>
</dbReference>
<evidence type="ECO:0000256" key="6">
    <source>
        <dbReference type="ARBA" id="ARBA00022840"/>
    </source>
</evidence>
<dbReference type="InterPro" id="IPR050173">
    <property type="entry name" value="ABC_transporter_C-like"/>
</dbReference>
<dbReference type="CDD" id="cd03250">
    <property type="entry name" value="ABCC_MRP_domain1"/>
    <property type="match status" value="1"/>
</dbReference>
<feature type="compositionally biased region" description="Basic and acidic residues" evidence="10">
    <location>
        <begin position="487"/>
        <end position="500"/>
    </location>
</feature>
<feature type="domain" description="ABC transmembrane type-1" evidence="13">
    <location>
        <begin position="141"/>
        <end position="433"/>
    </location>
</feature>
<gene>
    <name evidence="14" type="ORF">EXIGLDRAFT_719483</name>
</gene>
<feature type="transmembrane region" description="Helical" evidence="11">
    <location>
        <begin position="1050"/>
        <end position="1069"/>
    </location>
</feature>
<dbReference type="CDD" id="cd18606">
    <property type="entry name" value="ABC_6TM_YOR1_D2_like"/>
    <property type="match status" value="1"/>
</dbReference>
<dbReference type="CDD" id="cd18597">
    <property type="entry name" value="ABC_6TM_YOR1_D1_like"/>
    <property type="match status" value="1"/>
</dbReference>
<feature type="transmembrane region" description="Helical" evidence="11">
    <location>
        <begin position="877"/>
        <end position="898"/>
    </location>
</feature>
<keyword evidence="9" id="KW-0325">Glycoprotein</keyword>
<evidence type="ECO:0000256" key="9">
    <source>
        <dbReference type="ARBA" id="ARBA00023180"/>
    </source>
</evidence>
<organism evidence="14 15">
    <name type="scientific">Exidia glandulosa HHB12029</name>
    <dbReference type="NCBI Taxonomy" id="1314781"/>
    <lineage>
        <taxon>Eukaryota</taxon>
        <taxon>Fungi</taxon>
        <taxon>Dikarya</taxon>
        <taxon>Basidiomycota</taxon>
        <taxon>Agaricomycotina</taxon>
        <taxon>Agaricomycetes</taxon>
        <taxon>Auriculariales</taxon>
        <taxon>Exidiaceae</taxon>
        <taxon>Exidia</taxon>
    </lineage>
</organism>
<feature type="domain" description="ABC transporter" evidence="12">
    <location>
        <begin position="543"/>
        <end position="766"/>
    </location>
</feature>
<evidence type="ECO:0000259" key="13">
    <source>
        <dbReference type="PROSITE" id="PS50929"/>
    </source>
</evidence>
<dbReference type="SUPFAM" id="SSF52540">
    <property type="entry name" value="P-loop containing nucleoside triphosphate hydrolases"/>
    <property type="match status" value="2"/>
</dbReference>
<feature type="transmembrane region" description="Helical" evidence="11">
    <location>
        <begin position="936"/>
        <end position="957"/>
    </location>
</feature>
<dbReference type="InterPro" id="IPR003593">
    <property type="entry name" value="AAA+_ATPase"/>
</dbReference>
<proteinExistence type="inferred from homology"/>
<accession>A0A165NR25</accession>
<dbReference type="Proteomes" id="UP000077266">
    <property type="component" value="Unassembled WGS sequence"/>
</dbReference>
<evidence type="ECO:0000256" key="3">
    <source>
        <dbReference type="ARBA" id="ARBA00022448"/>
    </source>
</evidence>
<feature type="compositionally biased region" description="Basic and acidic residues" evidence="10">
    <location>
        <begin position="508"/>
        <end position="520"/>
    </location>
</feature>
<keyword evidence="6" id="KW-0067">ATP-binding</keyword>